<reference evidence="6 7" key="1">
    <citation type="submission" date="2019-01" db="EMBL/GenBank/DDBJ databases">
        <title>Lacunisphaera sp. strain TWA-58.</title>
        <authorList>
            <person name="Chen W.-M."/>
        </authorList>
    </citation>
    <scope>NUCLEOTIDE SEQUENCE [LARGE SCALE GENOMIC DNA]</scope>
    <source>
        <strain evidence="6 7">TWA-58</strain>
    </source>
</reference>
<dbReference type="InterPro" id="IPR013830">
    <property type="entry name" value="SGNH_hydro"/>
</dbReference>
<dbReference type="Proteomes" id="UP000290218">
    <property type="component" value="Unassembled WGS sequence"/>
</dbReference>
<keyword evidence="7" id="KW-1185">Reference proteome</keyword>
<dbReference type="Pfam" id="PF22124">
    <property type="entry name" value="Glyco_hydro_95_cat"/>
    <property type="match status" value="1"/>
</dbReference>
<dbReference type="SUPFAM" id="SSF52266">
    <property type="entry name" value="SGNH hydrolase"/>
    <property type="match status" value="1"/>
</dbReference>
<dbReference type="CDD" id="cd01821">
    <property type="entry name" value="Rhamnogalacturan_acetylesterase_like"/>
    <property type="match status" value="1"/>
</dbReference>
<dbReference type="InterPro" id="IPR049053">
    <property type="entry name" value="AFCA-like_C"/>
</dbReference>
<dbReference type="GO" id="GO:0005975">
    <property type="term" value="P:carbohydrate metabolic process"/>
    <property type="evidence" value="ECO:0007669"/>
    <property type="project" value="InterPro"/>
</dbReference>
<dbReference type="InterPro" id="IPR054363">
    <property type="entry name" value="GH95_cat"/>
</dbReference>
<evidence type="ECO:0008006" key="8">
    <source>
        <dbReference type="Google" id="ProtNLM"/>
    </source>
</evidence>
<dbReference type="InterPro" id="IPR008928">
    <property type="entry name" value="6-hairpin_glycosidase_sf"/>
</dbReference>
<feature type="domain" description="Glycosyl hydrolase family 95 catalytic" evidence="5">
    <location>
        <begin position="655"/>
        <end position="1056"/>
    </location>
</feature>
<accession>A0A4Q1C7F9</accession>
<feature type="domain" description="Glycosyl hydrolase family 95 N-terminal" evidence="3">
    <location>
        <begin position="405"/>
        <end position="632"/>
    </location>
</feature>
<sequence>MRTARCAAAGPSAPSRDPRHLPPTRAGAGRAAIGRRALAPAAGQARFLPRVVLHRDVRLCHRPRHKPRLDQPGHLRFGCPGRLAWARPAGQCAGPDRGLLRGHHARERPRLLLQPPDLRPPRPRLRSGAHGRSRDAPPLSEPGKALRHQAPVSHLPLRAQKIVIQLTFRLALALSLLLPLAARADASPVHIVLVGDSTVTDDSGWGHGFRQFVGEGARITNVARGGRSSKSYRDEGHWDQVLALKADYYLIQFGHNDQPGKGPERETDPDTTYYANLARYVDEVRAQGGRPVLITSLVRRTFSKADPTKLESAHVPYAAAVKRLAAEKQVPLIDLHASSLAFCERIGPARTAEFNFPDPKGKNDTTHLQAAGSVAFARLVVNDLRRAVPALAPVLLPEPVSPLSLWYRQPAKVWVEALPVGNGRLGAMVYGGAAQEHIQFNEDSLWTGQPNEYQHEGAAKFLPELRRLLAEGKQKEAHELGMKEFMSIPLRQKAYQPCGDLRLDFPGHEAATDYLRTLDLDAAVATVRYRVGEVTFTREVFASHPDQVIVVRVSADKPGALNFTAKLATPHEGAVVQPLSITGQVKDGAIRFDARMQGSTEGGSVRMENGAWTVAGADSATLVLTAATNYVNFQDVSADPVARNQPVLAAAAQKSYTGLRAAHVADHQALFRRVSFDLGYTPVNRPTDARLRVADKAADPALIPLYFQFGRYLLIASSRPGDQPANLQGVWNDSLKPSWDSKYTVNINTEMNYWPSEVANLAECAEPLFAMIDDLVVSGRKTAQAHYGARGWVLHHNTDLWRGTAPINNSNHGIWPTGGAWLTLHLWERYLFTEDRGFLEHRAYPVMREAAQFFVDFLERDPKTGWLISGPSNSPEQGGLVMGPAMDHQIIRALFAATARAADVLGTDAEFAAQLRKMHAEIAPNQVGQHGQLQEWLEDKDDPKNQHRHVSHLWAVFPGDEIHPGDPKFFEAAKQSLRFRGDDGTGWSLAWKINFWARFLEGDHAHKMILRQLLFVDAAAPQNSSHGGTYANLFDAHPPFQIDGNFGAVSGIVEMLLQSHRGGLDLLPALPAAWPEGKIAGLRARGGFEVDLEWRGGKLVTAKIRSLLGNPVALRYGSATKQLKLAKGETFTWSGK</sequence>
<evidence type="ECO:0000259" key="5">
    <source>
        <dbReference type="Pfam" id="PF22124"/>
    </source>
</evidence>
<dbReference type="Pfam" id="PF13472">
    <property type="entry name" value="Lipase_GDSL_2"/>
    <property type="match status" value="1"/>
</dbReference>
<comment type="caution">
    <text evidence="6">The sequence shown here is derived from an EMBL/GenBank/DDBJ whole genome shotgun (WGS) entry which is preliminary data.</text>
</comment>
<organism evidence="6 7">
    <name type="scientific">Oleiharenicola lentus</name>
    <dbReference type="NCBI Taxonomy" id="2508720"/>
    <lineage>
        <taxon>Bacteria</taxon>
        <taxon>Pseudomonadati</taxon>
        <taxon>Verrucomicrobiota</taxon>
        <taxon>Opitutia</taxon>
        <taxon>Opitutales</taxon>
        <taxon>Opitutaceae</taxon>
        <taxon>Oleiharenicola</taxon>
    </lineage>
</organism>
<proteinExistence type="predicted"/>
<evidence type="ECO:0000259" key="4">
    <source>
        <dbReference type="Pfam" id="PF21307"/>
    </source>
</evidence>
<evidence type="ECO:0000256" key="1">
    <source>
        <dbReference type="SAM" id="MobiDB-lite"/>
    </source>
</evidence>
<dbReference type="PANTHER" id="PTHR31084">
    <property type="entry name" value="ALPHA-L-FUCOSIDASE 2"/>
    <property type="match status" value="1"/>
</dbReference>
<evidence type="ECO:0000313" key="6">
    <source>
        <dbReference type="EMBL" id="RXK54857.1"/>
    </source>
</evidence>
<evidence type="ECO:0000259" key="3">
    <source>
        <dbReference type="Pfam" id="PF14498"/>
    </source>
</evidence>
<feature type="region of interest" description="Disordered" evidence="1">
    <location>
        <begin position="1"/>
        <end position="29"/>
    </location>
</feature>
<dbReference type="InterPro" id="IPR012341">
    <property type="entry name" value="6hp_glycosidase-like_sf"/>
</dbReference>
<dbReference type="OrthoDB" id="9802600at2"/>
<dbReference type="Gene3D" id="3.40.50.1110">
    <property type="entry name" value="SGNH hydrolase"/>
    <property type="match status" value="1"/>
</dbReference>
<protein>
    <recommendedName>
        <fullName evidence="8">Glycoside hydrolase family 95 protein</fullName>
    </recommendedName>
</protein>
<name>A0A4Q1C7F9_9BACT</name>
<gene>
    <name evidence="6" type="ORF">ESB00_02880</name>
</gene>
<feature type="domain" description="Alpha fucosidase A-like C-terminal" evidence="4">
    <location>
        <begin position="1058"/>
        <end position="1121"/>
    </location>
</feature>
<feature type="compositionally biased region" description="Basic residues" evidence="1">
    <location>
        <begin position="121"/>
        <end position="131"/>
    </location>
</feature>
<feature type="domain" description="SGNH hydrolase-type esterase" evidence="2">
    <location>
        <begin position="195"/>
        <end position="372"/>
    </location>
</feature>
<feature type="region of interest" description="Disordered" evidence="1">
    <location>
        <begin position="106"/>
        <end position="146"/>
    </location>
</feature>
<dbReference type="PANTHER" id="PTHR31084:SF0">
    <property type="entry name" value="ALPHA-L-FUCOSIDASE 2"/>
    <property type="match status" value="1"/>
</dbReference>
<dbReference type="InterPro" id="IPR027414">
    <property type="entry name" value="GH95_N_dom"/>
</dbReference>
<dbReference type="EMBL" id="SDHX01000001">
    <property type="protein sequence ID" value="RXK54857.1"/>
    <property type="molecule type" value="Genomic_DNA"/>
</dbReference>
<dbReference type="AlphaFoldDB" id="A0A4Q1C7F9"/>
<evidence type="ECO:0000259" key="2">
    <source>
        <dbReference type="Pfam" id="PF13472"/>
    </source>
</evidence>
<dbReference type="GO" id="GO:0016788">
    <property type="term" value="F:hydrolase activity, acting on ester bonds"/>
    <property type="evidence" value="ECO:0007669"/>
    <property type="project" value="UniProtKB-ARBA"/>
</dbReference>
<evidence type="ECO:0000313" key="7">
    <source>
        <dbReference type="Proteomes" id="UP000290218"/>
    </source>
</evidence>
<dbReference type="Pfam" id="PF21307">
    <property type="entry name" value="Glyco_hydro_95_C"/>
    <property type="match status" value="1"/>
</dbReference>
<dbReference type="InterPro" id="IPR037459">
    <property type="entry name" value="RhgT-like"/>
</dbReference>
<dbReference type="SUPFAM" id="SSF48208">
    <property type="entry name" value="Six-hairpin glycosidases"/>
    <property type="match status" value="1"/>
</dbReference>
<dbReference type="GO" id="GO:0004560">
    <property type="term" value="F:alpha-L-fucosidase activity"/>
    <property type="evidence" value="ECO:0007669"/>
    <property type="project" value="TreeGrafter"/>
</dbReference>
<dbReference type="InterPro" id="IPR036514">
    <property type="entry name" value="SGNH_hydro_sf"/>
</dbReference>
<dbReference type="Gene3D" id="1.50.10.10">
    <property type="match status" value="1"/>
</dbReference>
<dbReference type="Pfam" id="PF14498">
    <property type="entry name" value="Glyco_hyd_65N_2"/>
    <property type="match status" value="1"/>
</dbReference>